<dbReference type="Proteomes" id="UP000237662">
    <property type="component" value="Unassembled WGS sequence"/>
</dbReference>
<feature type="domain" description="AB hydrolase-1" evidence="1">
    <location>
        <begin position="29"/>
        <end position="279"/>
    </location>
</feature>
<dbReference type="InterPro" id="IPR000073">
    <property type="entry name" value="AB_hydrolase_1"/>
</dbReference>
<protein>
    <submittedName>
        <fullName evidence="2">Pimeloyl-ACP methyl ester carboxylesterase</fullName>
    </submittedName>
</protein>
<dbReference type="RefSeq" id="WP_104418863.1">
    <property type="nucleotide sequence ID" value="NZ_PTJC01000005.1"/>
</dbReference>
<dbReference type="OrthoDB" id="9780932at2"/>
<dbReference type="InterPro" id="IPR050266">
    <property type="entry name" value="AB_hydrolase_sf"/>
</dbReference>
<gene>
    <name evidence="2" type="ORF">CLV84_1273</name>
</gene>
<dbReference type="SUPFAM" id="SSF53474">
    <property type="entry name" value="alpha/beta-Hydrolases"/>
    <property type="match status" value="1"/>
</dbReference>
<dbReference type="Gene3D" id="3.40.50.1820">
    <property type="entry name" value="alpha/beta hydrolase"/>
    <property type="match status" value="1"/>
</dbReference>
<dbReference type="EMBL" id="PTJC01000005">
    <property type="protein sequence ID" value="PPK88308.1"/>
    <property type="molecule type" value="Genomic_DNA"/>
</dbReference>
<sequence length="300" mass="33310">MSEPLLSFVSHGGHSLAILSHSNAEATRPPVVWIHGLTASLRFWEAAMYEEIRASRSWYSISLPLHYPSTYAGDISVDALSETLFAELVREAVDSVLPAGKFHLAGYSLGAFACLNYAAKHPGRVLSVISIGGFMTGRAKGLEGVLQFFSTGNLFRKALFHLAWWVMQQHIVFLKLATVFYARRWRQLFAYPELDPTLEHIFPDVSRHSIHGQRVLFRYLLNMDLMDEVAGITIPVLAIAGTRDPIIPFAHQRAYAERLPNGELLALDGVGHVSFAEAPDAFRGALLGWLARHDEGVTES</sequence>
<comment type="caution">
    <text evidence="2">The sequence shown here is derived from an EMBL/GenBank/DDBJ whole genome shotgun (WGS) entry which is preliminary data.</text>
</comment>
<dbReference type="PANTHER" id="PTHR43798">
    <property type="entry name" value="MONOACYLGLYCEROL LIPASE"/>
    <property type="match status" value="1"/>
</dbReference>
<evidence type="ECO:0000259" key="1">
    <source>
        <dbReference type="Pfam" id="PF00561"/>
    </source>
</evidence>
<evidence type="ECO:0000313" key="2">
    <source>
        <dbReference type="EMBL" id="PPK88308.1"/>
    </source>
</evidence>
<organism evidence="2 3">
    <name type="scientific">Neolewinella xylanilytica</name>
    <dbReference type="NCBI Taxonomy" id="1514080"/>
    <lineage>
        <taxon>Bacteria</taxon>
        <taxon>Pseudomonadati</taxon>
        <taxon>Bacteroidota</taxon>
        <taxon>Saprospiria</taxon>
        <taxon>Saprospirales</taxon>
        <taxon>Lewinellaceae</taxon>
        <taxon>Neolewinella</taxon>
    </lineage>
</organism>
<name>A0A2S6I9Z3_9BACT</name>
<evidence type="ECO:0000313" key="3">
    <source>
        <dbReference type="Proteomes" id="UP000237662"/>
    </source>
</evidence>
<reference evidence="2 3" key="1">
    <citation type="submission" date="2018-02" db="EMBL/GenBank/DDBJ databases">
        <title>Genomic Encyclopedia of Archaeal and Bacterial Type Strains, Phase II (KMG-II): from individual species to whole genera.</title>
        <authorList>
            <person name="Goeker M."/>
        </authorList>
    </citation>
    <scope>NUCLEOTIDE SEQUENCE [LARGE SCALE GENOMIC DNA]</scope>
    <source>
        <strain evidence="2 3">DSM 29526</strain>
    </source>
</reference>
<keyword evidence="3" id="KW-1185">Reference proteome</keyword>
<accession>A0A2S6I9Z3</accession>
<dbReference type="Pfam" id="PF00561">
    <property type="entry name" value="Abhydrolase_1"/>
    <property type="match status" value="1"/>
</dbReference>
<dbReference type="InterPro" id="IPR029058">
    <property type="entry name" value="AB_hydrolase_fold"/>
</dbReference>
<dbReference type="AlphaFoldDB" id="A0A2S6I9Z3"/>
<proteinExistence type="predicted"/>